<gene>
    <name evidence="2" type="ORF">GCM10023172_16590</name>
</gene>
<evidence type="ECO:0000256" key="1">
    <source>
        <dbReference type="SAM" id="SignalP"/>
    </source>
</evidence>
<dbReference type="Proteomes" id="UP001501243">
    <property type="component" value="Unassembled WGS sequence"/>
</dbReference>
<keyword evidence="1" id="KW-0732">Signal</keyword>
<evidence type="ECO:0000313" key="2">
    <source>
        <dbReference type="EMBL" id="GAA4498858.1"/>
    </source>
</evidence>
<keyword evidence="3" id="KW-1185">Reference proteome</keyword>
<feature type="chain" id="PRO_5045038809" description="TonB C-terminal domain-containing protein" evidence="1">
    <location>
        <begin position="22"/>
        <end position="172"/>
    </location>
</feature>
<feature type="signal peptide" evidence="1">
    <location>
        <begin position="1"/>
        <end position="21"/>
    </location>
</feature>
<evidence type="ECO:0000313" key="3">
    <source>
        <dbReference type="Proteomes" id="UP001501243"/>
    </source>
</evidence>
<comment type="caution">
    <text evidence="2">The sequence shown here is derived from an EMBL/GenBank/DDBJ whole genome shotgun (WGS) entry which is preliminary data.</text>
</comment>
<reference evidence="3" key="1">
    <citation type="journal article" date="2019" name="Int. J. Syst. Evol. Microbiol.">
        <title>The Global Catalogue of Microorganisms (GCM) 10K type strain sequencing project: providing services to taxonomists for standard genome sequencing and annotation.</title>
        <authorList>
            <consortium name="The Broad Institute Genomics Platform"/>
            <consortium name="The Broad Institute Genome Sequencing Center for Infectious Disease"/>
            <person name="Wu L."/>
            <person name="Ma J."/>
        </authorList>
    </citation>
    <scope>NUCLEOTIDE SEQUENCE [LARGE SCALE GENOMIC DNA]</scope>
    <source>
        <strain evidence="3">JCM 17841</strain>
    </source>
</reference>
<organism evidence="2 3">
    <name type="scientific">Hymenobacter ginsengisoli</name>
    <dbReference type="NCBI Taxonomy" id="1051626"/>
    <lineage>
        <taxon>Bacteria</taxon>
        <taxon>Pseudomonadati</taxon>
        <taxon>Bacteroidota</taxon>
        <taxon>Cytophagia</taxon>
        <taxon>Cytophagales</taxon>
        <taxon>Hymenobacteraceae</taxon>
        <taxon>Hymenobacter</taxon>
    </lineage>
</organism>
<dbReference type="RefSeq" id="WP_208130667.1">
    <property type="nucleotide sequence ID" value="NZ_BAABGQ010000005.1"/>
</dbReference>
<evidence type="ECO:0008006" key="4">
    <source>
        <dbReference type="Google" id="ProtNLM"/>
    </source>
</evidence>
<proteinExistence type="predicted"/>
<dbReference type="EMBL" id="BAABGQ010000005">
    <property type="protein sequence ID" value="GAA4498858.1"/>
    <property type="molecule type" value="Genomic_DNA"/>
</dbReference>
<dbReference type="Gene3D" id="3.30.1150.10">
    <property type="match status" value="1"/>
</dbReference>
<sequence>MKTKTWTLLGSLLLAAGVAHAQEGYSAPGFPMLPVHRPLPPEVVRGPLASPVLARFWHETDPIRQAAGRDQFFKFVSEQAHYPPAARPASDRPRDLMPTGRILVSVLVRANGSVRQPPRVVRRELARPEADYPPAALRALDAEALRVLGALRFVRSQALQDSLLVPMRFITE</sequence>
<accession>A0ABP8QA47</accession>
<protein>
    <recommendedName>
        <fullName evidence="4">TonB C-terminal domain-containing protein</fullName>
    </recommendedName>
</protein>
<name>A0ABP8QA47_9BACT</name>